<dbReference type="Gene3D" id="3.40.50.300">
    <property type="entry name" value="P-loop containing nucleotide triphosphate hydrolases"/>
    <property type="match status" value="1"/>
</dbReference>
<feature type="domain" description="NB-ARC" evidence="4">
    <location>
        <begin position="133"/>
        <end position="258"/>
    </location>
</feature>
<comment type="caution">
    <text evidence="6">The sequence shown here is derived from an EMBL/GenBank/DDBJ whole genome shotgun (WGS) entry which is preliminary data.</text>
</comment>
<keyword evidence="2" id="KW-0547">Nucleotide-binding</keyword>
<dbReference type="Pfam" id="PF00931">
    <property type="entry name" value="NB-ARC"/>
    <property type="match status" value="1"/>
</dbReference>
<dbReference type="GO" id="GO:0043531">
    <property type="term" value="F:ADP binding"/>
    <property type="evidence" value="ECO:0007669"/>
    <property type="project" value="InterPro"/>
</dbReference>
<evidence type="ECO:0000256" key="1">
    <source>
        <dbReference type="ARBA" id="ARBA00022737"/>
    </source>
</evidence>
<dbReference type="Gene3D" id="1.20.5.4130">
    <property type="match status" value="1"/>
</dbReference>
<dbReference type="Pfam" id="PF18052">
    <property type="entry name" value="Rx_N"/>
    <property type="match status" value="1"/>
</dbReference>
<keyword evidence="3" id="KW-0611">Plant defense</keyword>
<dbReference type="PANTHER" id="PTHR19338:SF66">
    <property type="entry name" value="NB-ARC DOMAIN-CONTAINING PROTEIN"/>
    <property type="match status" value="1"/>
</dbReference>
<dbReference type="InterPro" id="IPR038005">
    <property type="entry name" value="RX-like_CC"/>
</dbReference>
<sequence>MLHTNLEWIRSFLKDADGRRRENNRVKVSLNQIRDVAYDAEDVIDTFLIKIEQQGSEFRGFLGCDLPSRPLPFFDIGNKIEEIIQRIERIGHNKSRYGIEDIDAEISGWSNEVPSRKEKLSPIVEEVNVVGFEDDVKTITRKLIREDTERCLVISIVGMGGLGKTTVAKKNFNSSIIKEYFNCHAWVYVSQKYQIREILQGIIKCVIEKKEIEFEEMTEDGLGRKLFEHLNQMRYLVVLGRYMELRSLGKIKICLSRRAVGKYSPSYYSEQRCCAIRR</sequence>
<dbReference type="CDD" id="cd14798">
    <property type="entry name" value="RX-CC_like"/>
    <property type="match status" value="1"/>
</dbReference>
<gene>
    <name evidence="6" type="ORF">HHK36_030102</name>
</gene>
<dbReference type="PANTHER" id="PTHR19338">
    <property type="entry name" value="TRANSLOCASE OF INNER MITOCHONDRIAL MEMBRANE 13 HOMOLOG"/>
    <property type="match status" value="1"/>
</dbReference>
<evidence type="ECO:0000259" key="5">
    <source>
        <dbReference type="Pfam" id="PF18052"/>
    </source>
</evidence>
<dbReference type="Proteomes" id="UP000655225">
    <property type="component" value="Unassembled WGS sequence"/>
</dbReference>
<reference evidence="6 7" key="1">
    <citation type="submission" date="2020-04" db="EMBL/GenBank/DDBJ databases">
        <title>Plant Genome Project.</title>
        <authorList>
            <person name="Zhang R.-G."/>
        </authorList>
    </citation>
    <scope>NUCLEOTIDE SEQUENCE [LARGE SCALE GENOMIC DNA]</scope>
    <source>
        <strain evidence="6">YNK0</strain>
        <tissue evidence="6">Leaf</tissue>
    </source>
</reference>
<organism evidence="6 7">
    <name type="scientific">Tetracentron sinense</name>
    <name type="common">Spur-leaf</name>
    <dbReference type="NCBI Taxonomy" id="13715"/>
    <lineage>
        <taxon>Eukaryota</taxon>
        <taxon>Viridiplantae</taxon>
        <taxon>Streptophyta</taxon>
        <taxon>Embryophyta</taxon>
        <taxon>Tracheophyta</taxon>
        <taxon>Spermatophyta</taxon>
        <taxon>Magnoliopsida</taxon>
        <taxon>Trochodendrales</taxon>
        <taxon>Trochodendraceae</taxon>
        <taxon>Tetracentron</taxon>
    </lineage>
</organism>
<keyword evidence="1" id="KW-0677">Repeat</keyword>
<protein>
    <recommendedName>
        <fullName evidence="8">NB-ARC domain-containing protein</fullName>
    </recommendedName>
</protein>
<dbReference type="EMBL" id="JABCRI010000023">
    <property type="protein sequence ID" value="KAF8378753.1"/>
    <property type="molecule type" value="Genomic_DNA"/>
</dbReference>
<evidence type="ECO:0000259" key="4">
    <source>
        <dbReference type="Pfam" id="PF00931"/>
    </source>
</evidence>
<evidence type="ECO:0000256" key="2">
    <source>
        <dbReference type="ARBA" id="ARBA00022741"/>
    </source>
</evidence>
<evidence type="ECO:0000313" key="6">
    <source>
        <dbReference type="EMBL" id="KAF8378753.1"/>
    </source>
</evidence>
<evidence type="ECO:0000313" key="7">
    <source>
        <dbReference type="Proteomes" id="UP000655225"/>
    </source>
</evidence>
<dbReference type="AlphaFoldDB" id="A0A834YC17"/>
<dbReference type="OrthoDB" id="1700985at2759"/>
<keyword evidence="7" id="KW-1185">Reference proteome</keyword>
<evidence type="ECO:0000256" key="3">
    <source>
        <dbReference type="ARBA" id="ARBA00022821"/>
    </source>
</evidence>
<name>A0A834YC17_TETSI</name>
<dbReference type="OMA" id="REDTERC"/>
<dbReference type="InterPro" id="IPR002182">
    <property type="entry name" value="NB-ARC"/>
</dbReference>
<feature type="domain" description="Disease resistance N-terminal" evidence="5">
    <location>
        <begin position="2"/>
        <end position="56"/>
    </location>
</feature>
<dbReference type="InterPro" id="IPR041118">
    <property type="entry name" value="Rx_N"/>
</dbReference>
<accession>A0A834YC17</accession>
<proteinExistence type="predicted"/>
<dbReference type="InterPro" id="IPR027417">
    <property type="entry name" value="P-loop_NTPase"/>
</dbReference>
<evidence type="ECO:0008006" key="8">
    <source>
        <dbReference type="Google" id="ProtNLM"/>
    </source>
</evidence>
<dbReference type="SUPFAM" id="SSF52540">
    <property type="entry name" value="P-loop containing nucleoside triphosphate hydrolases"/>
    <property type="match status" value="1"/>
</dbReference>
<dbReference type="GO" id="GO:0006952">
    <property type="term" value="P:defense response"/>
    <property type="evidence" value="ECO:0007669"/>
    <property type="project" value="UniProtKB-KW"/>
</dbReference>